<dbReference type="EC" id="2.7.7.7" evidence="1"/>
<sequence length="348" mass="36279">MRHAGGVASQAKSKSPFGASSPFGKVLLATGPEGLLAERAAEDVIAAARAEDAQVQVTRVDAAEMDAGTLAEITGSSLFAERSVAVITDVGALDAGLHDRLAALVADPPAEVCLVLLHAGGNKGKGLITKVKKAKPVTVDCAALKPRDLPQFVNGEARRHRVRIDAEATAELIDSVGHDARALAGAMAQLANDRLDADAGGRGYGTIDTELVRRYFAGRAEVTGFAIADAAIAGKTTEAMEQLRWALATGVAPVLLTSALAGGLRQLGKLIDDRSGMSDRDLAAAIGVPPWKMRTLRQQARGWTPDGVMQAILAVSRCDAEVKGAADEPEFPLERCVLAITQARGRGR</sequence>
<dbReference type="PANTHER" id="PTHR34388:SF1">
    <property type="entry name" value="DNA POLYMERASE III SUBUNIT DELTA"/>
    <property type="match status" value="1"/>
</dbReference>
<dbReference type="NCBIfam" id="TIGR01128">
    <property type="entry name" value="holA"/>
    <property type="match status" value="1"/>
</dbReference>
<dbReference type="Proteomes" id="UP000316196">
    <property type="component" value="Unassembled WGS sequence"/>
</dbReference>
<dbReference type="Pfam" id="PF21694">
    <property type="entry name" value="DNA_pol3_delta_C"/>
    <property type="match status" value="1"/>
</dbReference>
<dbReference type="GO" id="GO:0006261">
    <property type="term" value="P:DNA-templated DNA replication"/>
    <property type="evidence" value="ECO:0007669"/>
    <property type="project" value="TreeGrafter"/>
</dbReference>
<evidence type="ECO:0000256" key="3">
    <source>
        <dbReference type="ARBA" id="ARBA00022695"/>
    </source>
</evidence>
<evidence type="ECO:0000256" key="5">
    <source>
        <dbReference type="ARBA" id="ARBA00022932"/>
    </source>
</evidence>
<name>A0A542ZR09_9ACTN</name>
<evidence type="ECO:0000259" key="8">
    <source>
        <dbReference type="Pfam" id="PF21694"/>
    </source>
</evidence>
<evidence type="ECO:0000256" key="7">
    <source>
        <dbReference type="ARBA" id="ARBA00049244"/>
    </source>
</evidence>
<dbReference type="GO" id="GO:0003677">
    <property type="term" value="F:DNA binding"/>
    <property type="evidence" value="ECO:0007669"/>
    <property type="project" value="InterPro"/>
</dbReference>
<evidence type="ECO:0000313" key="10">
    <source>
        <dbReference type="Proteomes" id="UP000316196"/>
    </source>
</evidence>
<dbReference type="GO" id="GO:0009360">
    <property type="term" value="C:DNA polymerase III complex"/>
    <property type="evidence" value="ECO:0007669"/>
    <property type="project" value="TreeGrafter"/>
</dbReference>
<evidence type="ECO:0000256" key="1">
    <source>
        <dbReference type="ARBA" id="ARBA00012417"/>
    </source>
</evidence>
<evidence type="ECO:0000256" key="4">
    <source>
        <dbReference type="ARBA" id="ARBA00022705"/>
    </source>
</evidence>
<keyword evidence="5" id="KW-0239">DNA-directed DNA polymerase</keyword>
<protein>
    <recommendedName>
        <fullName evidence="1">DNA-directed DNA polymerase</fullName>
        <ecNumber evidence="1">2.7.7.7</ecNumber>
    </recommendedName>
</protein>
<dbReference type="SUPFAM" id="SSF52540">
    <property type="entry name" value="P-loop containing nucleoside triphosphate hydrolases"/>
    <property type="match status" value="1"/>
</dbReference>
<dbReference type="InterPro" id="IPR048466">
    <property type="entry name" value="DNA_pol3_delta-like_C"/>
</dbReference>
<organism evidence="9 10">
    <name type="scientific">Propioniferax innocua</name>
    <dbReference type="NCBI Taxonomy" id="1753"/>
    <lineage>
        <taxon>Bacteria</taxon>
        <taxon>Bacillati</taxon>
        <taxon>Actinomycetota</taxon>
        <taxon>Actinomycetes</taxon>
        <taxon>Propionibacteriales</taxon>
        <taxon>Propionibacteriaceae</taxon>
        <taxon>Propioniferax</taxon>
    </lineage>
</organism>
<dbReference type="InterPro" id="IPR008921">
    <property type="entry name" value="DNA_pol3_clamp-load_cplx_C"/>
</dbReference>
<dbReference type="SUPFAM" id="SSF48019">
    <property type="entry name" value="post-AAA+ oligomerization domain-like"/>
    <property type="match status" value="1"/>
</dbReference>
<evidence type="ECO:0000313" key="9">
    <source>
        <dbReference type="EMBL" id="TQL62792.1"/>
    </source>
</evidence>
<keyword evidence="3" id="KW-0548">Nucleotidyltransferase</keyword>
<dbReference type="Gene3D" id="1.20.272.10">
    <property type="match status" value="1"/>
</dbReference>
<keyword evidence="2" id="KW-0808">Transferase</keyword>
<proteinExistence type="inferred from homology"/>
<dbReference type="OrthoDB" id="8478864at2"/>
<evidence type="ECO:0000256" key="2">
    <source>
        <dbReference type="ARBA" id="ARBA00022679"/>
    </source>
</evidence>
<dbReference type="InterPro" id="IPR027417">
    <property type="entry name" value="P-loop_NTPase"/>
</dbReference>
<feature type="domain" description="DNA polymerase III delta subunit-like C-terminal" evidence="8">
    <location>
        <begin position="225"/>
        <end position="338"/>
    </location>
</feature>
<accession>A0A542ZR09</accession>
<comment type="caution">
    <text evidence="9">The sequence shown here is derived from an EMBL/GenBank/DDBJ whole genome shotgun (WGS) entry which is preliminary data.</text>
</comment>
<dbReference type="Gene3D" id="3.40.50.300">
    <property type="entry name" value="P-loop containing nucleotide triphosphate hydrolases"/>
    <property type="match status" value="1"/>
</dbReference>
<keyword evidence="10" id="KW-1185">Reference proteome</keyword>
<evidence type="ECO:0000256" key="6">
    <source>
        <dbReference type="ARBA" id="ARBA00034754"/>
    </source>
</evidence>
<dbReference type="Gene3D" id="1.10.8.60">
    <property type="match status" value="1"/>
</dbReference>
<reference evidence="9 10" key="1">
    <citation type="submission" date="2019-06" db="EMBL/GenBank/DDBJ databases">
        <title>Sequencing the genomes of 1000 actinobacteria strains.</title>
        <authorList>
            <person name="Klenk H.-P."/>
        </authorList>
    </citation>
    <scope>NUCLEOTIDE SEQUENCE [LARGE SCALE GENOMIC DNA]</scope>
    <source>
        <strain evidence="9 10">DSM 8251</strain>
    </source>
</reference>
<dbReference type="EMBL" id="VFOR01000001">
    <property type="protein sequence ID" value="TQL62792.1"/>
    <property type="molecule type" value="Genomic_DNA"/>
</dbReference>
<comment type="catalytic activity">
    <reaction evidence="7">
        <text>DNA(n) + a 2'-deoxyribonucleoside 5'-triphosphate = DNA(n+1) + diphosphate</text>
        <dbReference type="Rhea" id="RHEA:22508"/>
        <dbReference type="Rhea" id="RHEA-COMP:17339"/>
        <dbReference type="Rhea" id="RHEA-COMP:17340"/>
        <dbReference type="ChEBI" id="CHEBI:33019"/>
        <dbReference type="ChEBI" id="CHEBI:61560"/>
        <dbReference type="ChEBI" id="CHEBI:173112"/>
        <dbReference type="EC" id="2.7.7.7"/>
    </reaction>
</comment>
<comment type="similarity">
    <text evidence="6">Belongs to the DNA polymerase HolA subunit family.</text>
</comment>
<keyword evidence="4" id="KW-0235">DNA replication</keyword>
<dbReference type="AlphaFoldDB" id="A0A542ZR09"/>
<dbReference type="PANTHER" id="PTHR34388">
    <property type="entry name" value="DNA POLYMERASE III SUBUNIT DELTA"/>
    <property type="match status" value="1"/>
</dbReference>
<dbReference type="InterPro" id="IPR005790">
    <property type="entry name" value="DNA_polIII_delta"/>
</dbReference>
<dbReference type="GO" id="GO:0003887">
    <property type="term" value="F:DNA-directed DNA polymerase activity"/>
    <property type="evidence" value="ECO:0007669"/>
    <property type="project" value="UniProtKB-KW"/>
</dbReference>
<gene>
    <name evidence="9" type="ORF">FB460_0582</name>
</gene>